<proteinExistence type="evidence at transcript level"/>
<organism evidence="1">
    <name type="scientific">Arabidopsis thaliana</name>
    <name type="common">Mouse-ear cress</name>
    <dbReference type="NCBI Taxonomy" id="3702"/>
    <lineage>
        <taxon>Eukaryota</taxon>
        <taxon>Viridiplantae</taxon>
        <taxon>Streptophyta</taxon>
        <taxon>Embryophyta</taxon>
        <taxon>Tracheophyta</taxon>
        <taxon>Spermatophyta</taxon>
        <taxon>Magnoliopsida</taxon>
        <taxon>eudicotyledons</taxon>
        <taxon>Gunneridae</taxon>
        <taxon>Pentapetalae</taxon>
        <taxon>rosids</taxon>
        <taxon>malvids</taxon>
        <taxon>Brassicales</taxon>
        <taxon>Brassicaceae</taxon>
        <taxon>Camelineae</taxon>
        <taxon>Arabidopsis</taxon>
    </lineage>
</organism>
<name>Q56Z15_ARATH</name>
<reference evidence="1" key="1">
    <citation type="submission" date="2005-03" db="EMBL/GenBank/DDBJ databases">
        <title>Large-scale analysis of RIKEN Arabidopsis full-length (RAFL) cDNAs.</title>
        <authorList>
            <person name="Totoki Y."/>
            <person name="Seki M."/>
            <person name="Ishida J."/>
            <person name="Nakajima M."/>
            <person name="Enju A."/>
            <person name="Kamiya A."/>
            <person name="Narusaka M."/>
            <person name="Shin-i T."/>
            <person name="Nakagawa M."/>
            <person name="Sakamoto N."/>
            <person name="Oishi K."/>
            <person name="Kohara Y."/>
            <person name="Kobayashi M."/>
            <person name="Toyoda A."/>
            <person name="Sakaki Y."/>
            <person name="Sakurai T."/>
            <person name="Iida K."/>
            <person name="Akiyama K."/>
            <person name="Satou M."/>
            <person name="Toyoda T."/>
            <person name="Konagaya A."/>
            <person name="Carninci P."/>
            <person name="Kawai J."/>
            <person name="Hayashizaki Y."/>
            <person name="Shinozaki K."/>
        </authorList>
    </citation>
    <scope>NUCLEOTIDE SEQUENCE</scope>
</reference>
<accession>Q56Z15</accession>
<evidence type="ECO:0000313" key="1">
    <source>
        <dbReference type="EMBL" id="BAD95175.1"/>
    </source>
</evidence>
<protein>
    <submittedName>
        <fullName evidence="1">Uncharacterized protein</fullName>
    </submittedName>
</protein>
<dbReference type="AlphaFoldDB" id="Q56Z15"/>
<dbReference type="EMBL" id="AK221154">
    <property type="protein sequence ID" value="BAD95175.1"/>
    <property type="molecule type" value="mRNA"/>
</dbReference>
<sequence>MDALVLFICEVVFIWYRKSRYPVSWIFSSPLASH</sequence>